<dbReference type="EMBL" id="BPVZ01000064">
    <property type="protein sequence ID" value="GKV23818.1"/>
    <property type="molecule type" value="Genomic_DNA"/>
</dbReference>
<protein>
    <submittedName>
        <fullName evidence="1">Uncharacterized protein</fullName>
    </submittedName>
</protein>
<proteinExistence type="predicted"/>
<keyword evidence="2" id="KW-1185">Reference proteome</keyword>
<dbReference type="Proteomes" id="UP001054252">
    <property type="component" value="Unassembled WGS sequence"/>
</dbReference>
<evidence type="ECO:0000313" key="2">
    <source>
        <dbReference type="Proteomes" id="UP001054252"/>
    </source>
</evidence>
<gene>
    <name evidence="1" type="ORF">SLEP1_g33511</name>
</gene>
<dbReference type="AlphaFoldDB" id="A0AAV5KGW8"/>
<reference evidence="1 2" key="1">
    <citation type="journal article" date="2021" name="Commun. Biol.">
        <title>The genome of Shorea leprosula (Dipterocarpaceae) highlights the ecological relevance of drought in aseasonal tropical rainforests.</title>
        <authorList>
            <person name="Ng K.K.S."/>
            <person name="Kobayashi M.J."/>
            <person name="Fawcett J.A."/>
            <person name="Hatakeyama M."/>
            <person name="Paape T."/>
            <person name="Ng C.H."/>
            <person name="Ang C.C."/>
            <person name="Tnah L.H."/>
            <person name="Lee C.T."/>
            <person name="Nishiyama T."/>
            <person name="Sese J."/>
            <person name="O'Brien M.J."/>
            <person name="Copetti D."/>
            <person name="Mohd Noor M.I."/>
            <person name="Ong R.C."/>
            <person name="Putra M."/>
            <person name="Sireger I.Z."/>
            <person name="Indrioko S."/>
            <person name="Kosugi Y."/>
            <person name="Izuno A."/>
            <person name="Isagi Y."/>
            <person name="Lee S.L."/>
            <person name="Shimizu K.K."/>
        </authorList>
    </citation>
    <scope>NUCLEOTIDE SEQUENCE [LARGE SCALE GENOMIC DNA]</scope>
    <source>
        <strain evidence="1">214</strain>
    </source>
</reference>
<sequence>MCQYYLNKRSRTIYIKCENLWSFSIQLINLMPKNKVPHALM</sequence>
<comment type="caution">
    <text evidence="1">The sequence shown here is derived from an EMBL/GenBank/DDBJ whole genome shotgun (WGS) entry which is preliminary data.</text>
</comment>
<organism evidence="1 2">
    <name type="scientific">Rubroshorea leprosula</name>
    <dbReference type="NCBI Taxonomy" id="152421"/>
    <lineage>
        <taxon>Eukaryota</taxon>
        <taxon>Viridiplantae</taxon>
        <taxon>Streptophyta</taxon>
        <taxon>Embryophyta</taxon>
        <taxon>Tracheophyta</taxon>
        <taxon>Spermatophyta</taxon>
        <taxon>Magnoliopsida</taxon>
        <taxon>eudicotyledons</taxon>
        <taxon>Gunneridae</taxon>
        <taxon>Pentapetalae</taxon>
        <taxon>rosids</taxon>
        <taxon>malvids</taxon>
        <taxon>Malvales</taxon>
        <taxon>Dipterocarpaceae</taxon>
        <taxon>Rubroshorea</taxon>
    </lineage>
</organism>
<accession>A0AAV5KGW8</accession>
<evidence type="ECO:0000313" key="1">
    <source>
        <dbReference type="EMBL" id="GKV23818.1"/>
    </source>
</evidence>
<name>A0AAV5KGW8_9ROSI</name>